<keyword evidence="2" id="KW-0472">Membrane</keyword>
<dbReference type="Gene3D" id="1.10.287.1490">
    <property type="match status" value="1"/>
</dbReference>
<feature type="transmembrane region" description="Helical" evidence="2">
    <location>
        <begin position="599"/>
        <end position="621"/>
    </location>
</feature>
<dbReference type="KEGG" id="bthu:YBT1518_21545"/>
<feature type="coiled-coil region" evidence="1">
    <location>
        <begin position="24"/>
        <end position="124"/>
    </location>
</feature>
<protein>
    <submittedName>
        <fullName evidence="3">Prophage LambdaBa01, membrane protein</fullName>
    </submittedName>
</protein>
<evidence type="ECO:0000256" key="2">
    <source>
        <dbReference type="SAM" id="Phobius"/>
    </source>
</evidence>
<feature type="transmembrane region" description="Helical" evidence="2">
    <location>
        <begin position="568"/>
        <end position="592"/>
    </location>
</feature>
<name>A0A9W3PHG7_BACTU</name>
<evidence type="ECO:0000256" key="1">
    <source>
        <dbReference type="SAM" id="Coils"/>
    </source>
</evidence>
<dbReference type="PANTHER" id="PTHR37813:SF1">
    <property type="entry name" value="FELS-2 PROPHAGE PROTEIN"/>
    <property type="match status" value="1"/>
</dbReference>
<evidence type="ECO:0000313" key="4">
    <source>
        <dbReference type="Proteomes" id="UP000018566"/>
    </source>
</evidence>
<organism evidence="3 4">
    <name type="scientific">Bacillus thuringiensis YBT-1518</name>
    <dbReference type="NCBI Taxonomy" id="529122"/>
    <lineage>
        <taxon>Bacteria</taxon>
        <taxon>Bacillati</taxon>
        <taxon>Bacillota</taxon>
        <taxon>Bacilli</taxon>
        <taxon>Bacillales</taxon>
        <taxon>Bacillaceae</taxon>
        <taxon>Bacillus</taxon>
        <taxon>Bacillus cereus group</taxon>
    </lineage>
</organism>
<dbReference type="AlphaFoldDB" id="A0A9W3PHG7"/>
<dbReference type="PANTHER" id="PTHR37813">
    <property type="entry name" value="FELS-2 PROPHAGE PROTEIN"/>
    <property type="match status" value="1"/>
</dbReference>
<keyword evidence="1" id="KW-0175">Coiled coil</keyword>
<gene>
    <name evidence="3" type="ORF">YBT1518_21545</name>
</gene>
<proteinExistence type="predicted"/>
<dbReference type="SUPFAM" id="SSF48371">
    <property type="entry name" value="ARM repeat"/>
    <property type="match status" value="1"/>
</dbReference>
<dbReference type="EMBL" id="CP005935">
    <property type="protein sequence ID" value="AHA73435.1"/>
    <property type="molecule type" value="Genomic_DNA"/>
</dbReference>
<accession>A0A9W3PHG7</accession>
<dbReference type="InterPro" id="IPR016024">
    <property type="entry name" value="ARM-type_fold"/>
</dbReference>
<reference evidence="3 4" key="1">
    <citation type="submission" date="2013-05" db="EMBL/GenBank/DDBJ databases">
        <title>Complete genome sequence of Bacillus thuringiensis YBT-1518, a typical strain with high toxicity to nematode.</title>
        <authorList>
            <person name="Wang P."/>
            <person name="Zhang C."/>
            <person name="Guo M."/>
            <person name="Guo S."/>
            <person name="Zhu Y."/>
            <person name="Zheng J."/>
            <person name="Zhu L."/>
            <person name="Ruan L."/>
            <person name="Peng D."/>
            <person name="Sun M."/>
        </authorList>
    </citation>
    <scope>NUCLEOTIDE SEQUENCE [LARGE SCALE GENOMIC DNA]</scope>
    <source>
        <strain evidence="3 4">YBT-1518</strain>
    </source>
</reference>
<evidence type="ECO:0000313" key="3">
    <source>
        <dbReference type="EMBL" id="AHA73435.1"/>
    </source>
</evidence>
<keyword evidence="2" id="KW-0812">Transmembrane</keyword>
<sequence length="1207" mass="131032">MAGGRIKGITISIDGETTGLQNALKDVNKQSDSLAKELKDVERLLKFDPGNVEALAQKQQLLTQQIDNTTQKLDKLKAAEQQVQAQFQNGKISEEQYRAFRREIEFTEGSLNGLKNKLGNMKAEQDNVASSTRQLETLFSATGKSVDDFAGALGNRLVNAIKSGTATSRQLDQAIGLIGREALGAEGDIEKLQRALRSVDSGNSIQQVRNELRDLQQEAGRTEKKFEGLKIGLENVIGGMAAGGGIASAVEKAMDMSKLKTKIDITFDVPESSKKSVEEAIRGVSTYGIDAEEALEGVRRQWALNKDASDETNAAVVKGAATIAASYAGIDFNELIQETNEIGATLGITNEEALGLVNTLLKTGFPPEQLDIIAEYGDQMIQAGFSAKEVQGIMSAGVDTKSWNIDNLLDGVKEGRIKMAEFGAGVDKSMQEVLDKTKISADQFGKWGQAIAQGGEGGQKAMLEATKALAGVENATDRNALGTKMFGTLWEDQGKKIIDTILKAEGKQVDLKKGVEDLHGATSKIDASPAVKFQKAMQDLQVALKPVLGVIADVVAKIADWISNNPKLAAIAVAIGVISGAFMALAPIVVVISTIGAAMMGWVALIAIVVAAVVALAVAIYQNWDSITKWTIEAWNAIGEFLVGIWDGIVQWASETWNSISKSTSEVWNSIKEYLIELWNGIVESLSEIWNSIVETTTETWNSIVEYLTETWDGVVETLSEIWNSISQTTSEVWTAISEFFQETWNGLVAFITPILQGIADFFSMIWNGISTVIQTVWGFITQYLQAIWTAILYFATPIFESIRDFLASVWESIKEKATAVWDALTNFLTTCWNGIVSIATTVFEWIKNTVTTVWDTISSATMSVWNAVKNFLQSCWNGLVAFVTPIFTSIKDWIVNTWSTISSTTSVVWNAVKNYLSSLWGSIVSTAMAIFNNIKEAISTVWNMISSTSVSVWNGIKSTLVSIWEGIKYTAASVWRGLMDAIMTPVNWVTRAVIGAFEGMQSAILAVWSGIKSGIKAAINGLIYMINKFIYAFNTPAQLLNRIPGVSAPTIPYVPMLAKGGKPVGDGSFITGEAGPELFTKKGNSITVTPLSSKEKSLGITGTMNQLMGDMSRMMASSMSQLSGLKTVMSGVYGNMSNSRQAMTSDVANQVFNYSPGSSGDNRVPMQGGDLVVEVPVVLDGRDVARGTYRYTTEYQERETKRNADF</sequence>
<dbReference type="Proteomes" id="UP000018566">
    <property type="component" value="Chromosome"/>
</dbReference>
<dbReference type="Gene3D" id="1.20.120.20">
    <property type="entry name" value="Apolipoprotein"/>
    <property type="match status" value="2"/>
</dbReference>
<keyword evidence="2" id="KW-1133">Transmembrane helix</keyword>